<name>A0A076MZQ9_AMYME</name>
<dbReference type="Proteomes" id="UP000062973">
    <property type="component" value="Chromosome"/>
</dbReference>
<dbReference type="GO" id="GO:0005975">
    <property type="term" value="P:carbohydrate metabolic process"/>
    <property type="evidence" value="ECO:0007669"/>
    <property type="project" value="InterPro"/>
</dbReference>
<proteinExistence type="predicted"/>
<dbReference type="PATRIC" id="fig|1068978.7.peg.7319"/>
<evidence type="ECO:0000256" key="1">
    <source>
        <dbReference type="SAM" id="MobiDB-lite"/>
    </source>
</evidence>
<dbReference type="KEGG" id="amq:AMETH_6812"/>
<evidence type="ECO:0000313" key="3">
    <source>
        <dbReference type="Proteomes" id="UP000062973"/>
    </source>
</evidence>
<dbReference type="Gene3D" id="1.50.10.20">
    <property type="match status" value="1"/>
</dbReference>
<dbReference type="RefSeq" id="WP_017985680.1">
    <property type="nucleotide sequence ID" value="NZ_AQUL01000001.1"/>
</dbReference>
<keyword evidence="3" id="KW-1185">Reference proteome</keyword>
<accession>A0A076MZQ9</accession>
<dbReference type="SUPFAM" id="SSF48208">
    <property type="entry name" value="Six-hairpin glycosidases"/>
    <property type="match status" value="1"/>
</dbReference>
<dbReference type="OrthoDB" id="2505409at2"/>
<dbReference type="AlphaFoldDB" id="A0A076MZQ9"/>
<keyword evidence="2" id="KW-0378">Hydrolase</keyword>
<organism evidence="2 3">
    <name type="scientific">Amycolatopsis methanolica 239</name>
    <dbReference type="NCBI Taxonomy" id="1068978"/>
    <lineage>
        <taxon>Bacteria</taxon>
        <taxon>Bacillati</taxon>
        <taxon>Actinomycetota</taxon>
        <taxon>Actinomycetes</taxon>
        <taxon>Pseudonocardiales</taxon>
        <taxon>Pseudonocardiaceae</taxon>
        <taxon>Amycolatopsis</taxon>
        <taxon>Amycolatopsis methanolica group</taxon>
    </lineage>
</organism>
<dbReference type="GO" id="GO:0016787">
    <property type="term" value="F:hydrolase activity"/>
    <property type="evidence" value="ECO:0007669"/>
    <property type="project" value="UniProtKB-KW"/>
</dbReference>
<dbReference type="Pfam" id="PF03663">
    <property type="entry name" value="Glyco_hydro_76"/>
    <property type="match status" value="1"/>
</dbReference>
<dbReference type="InterPro" id="IPR008928">
    <property type="entry name" value="6-hairpin_glycosidase_sf"/>
</dbReference>
<protein>
    <submittedName>
        <fullName evidence="2">Glycoside hydrolase</fullName>
    </submittedName>
</protein>
<dbReference type="PANTHER" id="PTHR47791">
    <property type="entry name" value="MEIOTICALLY UP-REGULATED GENE 191 PROTEIN"/>
    <property type="match status" value="1"/>
</dbReference>
<gene>
    <name evidence="2" type="ORF">AMETH_6812</name>
</gene>
<dbReference type="EMBL" id="CP009110">
    <property type="protein sequence ID" value="AIJ26904.1"/>
    <property type="molecule type" value="Genomic_DNA"/>
</dbReference>
<dbReference type="PANTHER" id="PTHR47791:SF3">
    <property type="entry name" value="MEIOTICALLY UP-REGULATED GENE 191 PROTEIN"/>
    <property type="match status" value="1"/>
</dbReference>
<dbReference type="HOGENOM" id="CLU_028686_1_0_11"/>
<evidence type="ECO:0000313" key="2">
    <source>
        <dbReference type="EMBL" id="AIJ26904.1"/>
    </source>
</evidence>
<dbReference type="InterPro" id="IPR053169">
    <property type="entry name" value="MUG_Protein"/>
</dbReference>
<dbReference type="eggNOG" id="COG4833">
    <property type="taxonomic scope" value="Bacteria"/>
</dbReference>
<sequence>MHSDWAAAAERAIVTRHLRRVWGLPGTLLARSGWPAAPDQRLHVHWNYWWQAHLLDCLTDAQLRNPTPARAATIDRFVSSMRLRNRGSWRNDYYDDLAWLGLALQRTGRDVGFFLGELRSGWTTEGGGGIWWRRGDRFKNAPSNGPAAILFARAGDVERARELLDWMEKTLVDPDTGLVWDGLRVDSGDLVQEIYTYCQGVFLGACLAMSELDQAARTIRAVAANCAPGGVLRGQGGGDGGLFAGILARYLALAVHRLPPGPESDAARDLVLASAEAAWTGAADAYGGPLFSPEWSEPAPTPPLPKGHPARDLSVQLGAWTLLEAAATL</sequence>
<feature type="region of interest" description="Disordered" evidence="1">
    <location>
        <begin position="290"/>
        <end position="310"/>
    </location>
</feature>
<dbReference type="InterPro" id="IPR005198">
    <property type="entry name" value="Glyco_hydro_76"/>
</dbReference>
<reference evidence="2 3" key="1">
    <citation type="submission" date="2014-07" db="EMBL/GenBank/DDBJ databases">
        <title>Whole Genome Sequence of the Amycolatopsis methanolica 239.</title>
        <authorList>
            <person name="Tang B."/>
        </authorList>
    </citation>
    <scope>NUCLEOTIDE SEQUENCE [LARGE SCALE GENOMIC DNA]</scope>
    <source>
        <strain evidence="2 3">239</strain>
    </source>
</reference>
<dbReference type="STRING" id="1068978.AMETH_6812"/>